<organism evidence="2 3">
    <name type="scientific">Botrytis tulipae</name>
    <dbReference type="NCBI Taxonomy" id="87230"/>
    <lineage>
        <taxon>Eukaryota</taxon>
        <taxon>Fungi</taxon>
        <taxon>Dikarya</taxon>
        <taxon>Ascomycota</taxon>
        <taxon>Pezizomycotina</taxon>
        <taxon>Leotiomycetes</taxon>
        <taxon>Helotiales</taxon>
        <taxon>Sclerotiniaceae</taxon>
        <taxon>Botrytis</taxon>
    </lineage>
</organism>
<name>A0A4Z1EEE0_9HELO</name>
<reference evidence="2 3" key="1">
    <citation type="submission" date="2017-12" db="EMBL/GenBank/DDBJ databases">
        <title>Comparative genomics of Botrytis spp.</title>
        <authorList>
            <person name="Valero-Jimenez C.A."/>
            <person name="Tapia P."/>
            <person name="Veloso J."/>
            <person name="Silva-Moreno E."/>
            <person name="Staats M."/>
            <person name="Valdes J.H."/>
            <person name="Van Kan J.A.L."/>
        </authorList>
    </citation>
    <scope>NUCLEOTIDE SEQUENCE [LARGE SCALE GENOMIC DNA]</scope>
    <source>
        <strain evidence="2 3">Bt9001</strain>
    </source>
</reference>
<dbReference type="OrthoDB" id="3543323at2759"/>
<dbReference type="EMBL" id="PQXH01000126">
    <property type="protein sequence ID" value="TGO10774.1"/>
    <property type="molecule type" value="Genomic_DNA"/>
</dbReference>
<evidence type="ECO:0000256" key="1">
    <source>
        <dbReference type="SAM" id="Phobius"/>
    </source>
</evidence>
<comment type="caution">
    <text evidence="2">The sequence shown here is derived from an EMBL/GenBank/DDBJ whole genome shotgun (WGS) entry which is preliminary data.</text>
</comment>
<dbReference type="Proteomes" id="UP000297777">
    <property type="component" value="Unassembled WGS sequence"/>
</dbReference>
<gene>
    <name evidence="2" type="ORF">BTUL_0126g00280</name>
</gene>
<keyword evidence="1" id="KW-1133">Transmembrane helix</keyword>
<sequence length="182" mass="20581">MLSTETLEVVRHQTTTWAVTTRIAVVDAVVSARVALPSYTEYCSITHRIDNNFCPGDFVGLIISLVGFFFGLVMNVAICYDISEKDVKDLIGWLKSRPKEEWEEIIDSRAEALGNWTECPPYKVHRSKKKKISLLSIFRGASNAIKRDNDVKDYIRGVRGFSKSIKVDDDGKISQDTIDDLF</sequence>
<feature type="transmembrane region" description="Helical" evidence="1">
    <location>
        <begin position="58"/>
        <end position="80"/>
    </location>
</feature>
<keyword evidence="1" id="KW-0812">Transmembrane</keyword>
<evidence type="ECO:0000313" key="3">
    <source>
        <dbReference type="Proteomes" id="UP000297777"/>
    </source>
</evidence>
<proteinExistence type="predicted"/>
<accession>A0A4Z1EEE0</accession>
<dbReference type="AlphaFoldDB" id="A0A4Z1EEE0"/>
<evidence type="ECO:0000313" key="2">
    <source>
        <dbReference type="EMBL" id="TGO10774.1"/>
    </source>
</evidence>
<keyword evidence="1" id="KW-0472">Membrane</keyword>
<keyword evidence="3" id="KW-1185">Reference proteome</keyword>
<protein>
    <submittedName>
        <fullName evidence="2">Uncharacterized protein</fullName>
    </submittedName>
</protein>